<organism evidence="1 2">
    <name type="scientific">Cichorium intybus</name>
    <name type="common">Chicory</name>
    <dbReference type="NCBI Taxonomy" id="13427"/>
    <lineage>
        <taxon>Eukaryota</taxon>
        <taxon>Viridiplantae</taxon>
        <taxon>Streptophyta</taxon>
        <taxon>Embryophyta</taxon>
        <taxon>Tracheophyta</taxon>
        <taxon>Spermatophyta</taxon>
        <taxon>Magnoliopsida</taxon>
        <taxon>eudicotyledons</taxon>
        <taxon>Gunneridae</taxon>
        <taxon>Pentapetalae</taxon>
        <taxon>asterids</taxon>
        <taxon>campanulids</taxon>
        <taxon>Asterales</taxon>
        <taxon>Asteraceae</taxon>
        <taxon>Cichorioideae</taxon>
        <taxon>Cichorieae</taxon>
        <taxon>Cichoriinae</taxon>
        <taxon>Cichorium</taxon>
    </lineage>
</organism>
<sequence>MSFAAAQGFLTTVVCGSVGHLFPYYSAGEVKRCILLMPLVEARIQQQLCASQYQTNDETNHGKLSEKKMIPVSFYNQIPQLICTVKKLVVFVDKGSQKDKWVEFTNKVVAKRVASMLNGEQIAIWPLHLVLLLPKSLLVKCKFVSTYYNCIWSGRVQSKRVGNKWYFSCLEDVSCFVKGLRVDPKVDCYDLMSTKNIVHLAQIVRDGVLAKYDYGNRAFNLERYGVPRPPIYNISNIPKDFLLFLSYGGQDALFDPKDVATLLDDLKLHDEGKLSKPKPKKATKEFDTSKTDPTPKEASTLTTVDLISSKQMAIEGFKAQSEMVSDSRDRLITTWEARKESVIVEGVHLSLNFVPLMFGEREKPETALLSQKQQSEMWELRARQKGRKEGGNANSDEAFEGLAAREPPIVLPSHNEPIDGNSNSLSLNFCSEFQVPDQKIPLDFTLKTSVCVTASSSVSCNDHPAIKENESETLDDRQLFLKKFELILFFQELDNNNNIGDNPINKRRKIDGPAGENFPLKEILDTISFMDDQDIPNSNFDFNFQIPSSNFASETMERVRKTPPPKFDGGSSSSPVSEEMSSGVQKAFRMSKATFSKRVLEEALSKVEAANGDKLKAEEALRKWRTEDVDGNTAFT</sequence>
<evidence type="ECO:0000313" key="2">
    <source>
        <dbReference type="Proteomes" id="UP001055811"/>
    </source>
</evidence>
<accession>A0ACB9AN84</accession>
<proteinExistence type="predicted"/>
<evidence type="ECO:0000313" key="1">
    <source>
        <dbReference type="EMBL" id="KAI3711426.1"/>
    </source>
</evidence>
<dbReference type="Proteomes" id="UP001055811">
    <property type="component" value="Linkage Group LG07"/>
</dbReference>
<dbReference type="EMBL" id="CM042015">
    <property type="protein sequence ID" value="KAI3711426.1"/>
    <property type="molecule type" value="Genomic_DNA"/>
</dbReference>
<gene>
    <name evidence="1" type="ORF">L2E82_41509</name>
</gene>
<name>A0ACB9AN84_CICIN</name>
<keyword evidence="2" id="KW-1185">Reference proteome</keyword>
<protein>
    <submittedName>
        <fullName evidence="1">Uncharacterized protein</fullName>
    </submittedName>
</protein>
<reference evidence="2" key="1">
    <citation type="journal article" date="2022" name="Mol. Ecol. Resour.">
        <title>The genomes of chicory, endive, great burdock and yacon provide insights into Asteraceae palaeo-polyploidization history and plant inulin production.</title>
        <authorList>
            <person name="Fan W."/>
            <person name="Wang S."/>
            <person name="Wang H."/>
            <person name="Wang A."/>
            <person name="Jiang F."/>
            <person name="Liu H."/>
            <person name="Zhao H."/>
            <person name="Xu D."/>
            <person name="Zhang Y."/>
        </authorList>
    </citation>
    <scope>NUCLEOTIDE SEQUENCE [LARGE SCALE GENOMIC DNA]</scope>
    <source>
        <strain evidence="2">cv. Punajuju</strain>
    </source>
</reference>
<reference evidence="1 2" key="2">
    <citation type="journal article" date="2022" name="Mol. Ecol. Resour.">
        <title>The genomes of chicory, endive, great burdock and yacon provide insights into Asteraceae paleo-polyploidization history and plant inulin production.</title>
        <authorList>
            <person name="Fan W."/>
            <person name="Wang S."/>
            <person name="Wang H."/>
            <person name="Wang A."/>
            <person name="Jiang F."/>
            <person name="Liu H."/>
            <person name="Zhao H."/>
            <person name="Xu D."/>
            <person name="Zhang Y."/>
        </authorList>
    </citation>
    <scope>NUCLEOTIDE SEQUENCE [LARGE SCALE GENOMIC DNA]</scope>
    <source>
        <strain evidence="2">cv. Punajuju</strain>
        <tissue evidence="1">Leaves</tissue>
    </source>
</reference>
<comment type="caution">
    <text evidence="1">The sequence shown here is derived from an EMBL/GenBank/DDBJ whole genome shotgun (WGS) entry which is preliminary data.</text>
</comment>